<dbReference type="Proteomes" id="UP000279236">
    <property type="component" value="Unassembled WGS sequence"/>
</dbReference>
<comment type="caution">
    <text evidence="2">The sequence shown here is derived from an EMBL/GenBank/DDBJ whole genome shotgun (WGS) entry which is preliminary data.</text>
</comment>
<evidence type="ECO:0000256" key="1">
    <source>
        <dbReference type="SAM" id="MobiDB-lite"/>
    </source>
</evidence>
<evidence type="ECO:0000313" key="2">
    <source>
        <dbReference type="EMBL" id="RSH76651.1"/>
    </source>
</evidence>
<keyword evidence="3" id="KW-1185">Reference proteome</keyword>
<organism evidence="2 3">
    <name type="scientific">Apiotrichum porosum</name>
    <dbReference type="NCBI Taxonomy" id="105984"/>
    <lineage>
        <taxon>Eukaryota</taxon>
        <taxon>Fungi</taxon>
        <taxon>Dikarya</taxon>
        <taxon>Basidiomycota</taxon>
        <taxon>Agaricomycotina</taxon>
        <taxon>Tremellomycetes</taxon>
        <taxon>Trichosporonales</taxon>
        <taxon>Trichosporonaceae</taxon>
        <taxon>Apiotrichum</taxon>
    </lineage>
</organism>
<sequence>MVAPRITVSGAGGMTHHAHGHSTPHRVVRFVETAIRGDEVPWKAHPEWFERYDFVVRRPPPPSSSTEPATSESGTVTLLEHVKPDDAGVGNKGLNSLPHPHRAMFFTHFHWVDAEGAPQTVTREELINTFDAVVEAFEQAFAAYLDAHLVLLQPRAQKLNHIPAYKRVYDIAVDLRRRVSLLHELAVGFGEYLSFLSDAETMGDIPHKWHRHPGPITATTLLTSPLHLRPVWYAAVSEGTVSDYAFRVAALLQGDETLPGTEEWEELAERGKEAVEQLTLEVGLKPPEETDGRKRRTLPSNASRYRRQWEIGWGHWTMW</sequence>
<dbReference type="GeneID" id="39589941"/>
<protein>
    <submittedName>
        <fullName evidence="2">Uncharacterized protein</fullName>
    </submittedName>
</protein>
<dbReference type="EMBL" id="RSCE01000022">
    <property type="protein sequence ID" value="RSH76651.1"/>
    <property type="molecule type" value="Genomic_DNA"/>
</dbReference>
<dbReference type="RefSeq" id="XP_028471798.1">
    <property type="nucleotide sequence ID" value="XM_028620923.1"/>
</dbReference>
<feature type="region of interest" description="Disordered" evidence="1">
    <location>
        <begin position="1"/>
        <end position="23"/>
    </location>
</feature>
<accession>A0A427XCN2</accession>
<evidence type="ECO:0000313" key="3">
    <source>
        <dbReference type="Proteomes" id="UP000279236"/>
    </source>
</evidence>
<name>A0A427XCN2_9TREE</name>
<dbReference type="AlphaFoldDB" id="A0A427XCN2"/>
<reference evidence="2 3" key="1">
    <citation type="submission" date="2018-11" db="EMBL/GenBank/DDBJ databases">
        <title>Genome sequence of Apiotrichum porosum DSM 27194.</title>
        <authorList>
            <person name="Aliyu H."/>
            <person name="Gorte O."/>
            <person name="Ochsenreither K."/>
        </authorList>
    </citation>
    <scope>NUCLEOTIDE SEQUENCE [LARGE SCALE GENOMIC DNA]</scope>
    <source>
        <strain evidence="2 3">DSM 27194</strain>
    </source>
</reference>
<gene>
    <name evidence="2" type="ORF">EHS24_005398</name>
</gene>
<proteinExistence type="predicted"/>